<evidence type="ECO:0000256" key="1">
    <source>
        <dbReference type="SAM" id="Phobius"/>
    </source>
</evidence>
<accession>A0A7G9UZ18</accession>
<evidence type="ECO:0000313" key="3">
    <source>
        <dbReference type="Proteomes" id="UP000516151"/>
    </source>
</evidence>
<keyword evidence="3" id="KW-1185">Reference proteome</keyword>
<name>A0A7G9UZ18_9CAUD</name>
<sequence length="62" mass="6921">MTLSLVVLFGIALFICIKKDDMKAIHAVIAVLFGLFLGTTNWGPKIMEATQGLLNWFNNFSF</sequence>
<protein>
    <submittedName>
        <fullName evidence="2">Uncharacterized protein</fullName>
    </submittedName>
</protein>
<dbReference type="Proteomes" id="UP000516151">
    <property type="component" value="Segment"/>
</dbReference>
<proteinExistence type="predicted"/>
<organism evidence="2 3">
    <name type="scientific">Streptomyces phage Faust</name>
    <dbReference type="NCBI Taxonomy" id="2767565"/>
    <lineage>
        <taxon>Viruses</taxon>
        <taxon>Duplodnaviria</taxon>
        <taxon>Heunggongvirae</taxon>
        <taxon>Uroviricota</taxon>
        <taxon>Caudoviricetes</taxon>
        <taxon>Stanwilliamsviridae</taxon>
        <taxon>Loccivirinae</taxon>
        <taxon>Faustvirus</taxon>
        <taxon>Faustvirus faust</taxon>
    </lineage>
</organism>
<keyword evidence="1" id="KW-1133">Transmembrane helix</keyword>
<keyword evidence="1" id="KW-0812">Transmembrane</keyword>
<gene>
    <name evidence="2" type="primary">201</name>
    <name evidence="2" type="ORF">SEA_FAUST_201</name>
</gene>
<dbReference type="GeneID" id="77927496"/>
<keyword evidence="1" id="KW-0472">Membrane</keyword>
<evidence type="ECO:0000313" key="2">
    <source>
        <dbReference type="EMBL" id="QNN99273.1"/>
    </source>
</evidence>
<dbReference type="RefSeq" id="YP_010651780.1">
    <property type="nucleotide sequence ID" value="NC_070783.1"/>
</dbReference>
<feature type="transmembrane region" description="Helical" evidence="1">
    <location>
        <begin position="24"/>
        <end position="43"/>
    </location>
</feature>
<dbReference type="EMBL" id="MT684598">
    <property type="protein sequence ID" value="QNN99273.1"/>
    <property type="molecule type" value="Genomic_DNA"/>
</dbReference>
<reference evidence="2 3" key="1">
    <citation type="submission" date="2020-06" db="EMBL/GenBank/DDBJ databases">
        <authorList>
            <person name="Arora M.N."/>
            <person name="Dalling M.T."/>
            <person name="Dawson S.P.M."/>
            <person name="Elia S.N."/>
            <person name="Burke B."/>
            <person name="Shaffer C.D."/>
            <person name="Weston-Hafer K.A."/>
            <person name="Garlena R.A."/>
            <person name="Russell D.A."/>
            <person name="Pope W.H."/>
            <person name="Jacobs-Sera D."/>
            <person name="Hatfull G.F."/>
        </authorList>
    </citation>
    <scope>NUCLEOTIDE SEQUENCE [LARGE SCALE GENOMIC DNA]</scope>
</reference>
<dbReference type="KEGG" id="vg:77927496"/>